<reference evidence="3" key="1">
    <citation type="submission" date="2017-04" db="EMBL/GenBank/DDBJ databases">
        <title>Function of individual gut microbiota members based on whole genome sequencing of pure cultures obtained from chicken caecum.</title>
        <authorList>
            <person name="Medvecky M."/>
            <person name="Cejkova D."/>
            <person name="Polansky O."/>
            <person name="Karasova D."/>
            <person name="Kubasova T."/>
            <person name="Cizek A."/>
            <person name="Rychlik I."/>
        </authorList>
    </citation>
    <scope>NUCLEOTIDE SEQUENCE [LARGE SCALE GENOMIC DNA]</scope>
    <source>
        <strain evidence="3">An70</strain>
    </source>
</reference>
<evidence type="ECO:0008006" key="4">
    <source>
        <dbReference type="Google" id="ProtNLM"/>
    </source>
</evidence>
<dbReference type="RefSeq" id="WP_087185790.1">
    <property type="nucleotide sequence ID" value="NZ_NFHO01000002.1"/>
</dbReference>
<keyword evidence="1" id="KW-0812">Transmembrane</keyword>
<dbReference type="STRING" id="1118060.GCA_000311845_01797"/>
<feature type="transmembrane region" description="Helical" evidence="1">
    <location>
        <begin position="23"/>
        <end position="41"/>
    </location>
</feature>
<dbReference type="AlphaFoldDB" id="A0A1Y3U5L4"/>
<keyword evidence="1" id="KW-1133">Transmembrane helix</keyword>
<dbReference type="Proteomes" id="UP000196560">
    <property type="component" value="Unassembled WGS sequence"/>
</dbReference>
<keyword evidence="3" id="KW-1185">Reference proteome</keyword>
<evidence type="ECO:0000256" key="1">
    <source>
        <dbReference type="SAM" id="Phobius"/>
    </source>
</evidence>
<dbReference type="SUPFAM" id="SSF52266">
    <property type="entry name" value="SGNH hydrolase"/>
    <property type="match status" value="1"/>
</dbReference>
<proteinExistence type="predicted"/>
<sequence>MLHDATTPATGRTQQRAARYMRIALRLVVTGIVLCGLLAAVSRIVQPKNNQAEFGQSDPEAHGVLGEPRDSIDVLVLGDSESFCSISPLQLWGEQGITSYVCGTSGQILPLTRSLLLSALSKQHPKVVILETNCLFRPFRPGFALNRALQDKFPVFEYHNRWKKLRAEDLVYAPQTTWTHELKGFRIKKDTVAADPSGYMAPTDELAPMPRLGELYLRSIARICRDNGTRLVLVSTPSTVNWNTARHNRTQLLAGELGIDYIDFNMGSQRVEIDWATDTCDKGDHLNIYGAQKVTSKLGEILRATYQVPSHANEKAYASWNDAYARYTKQLAGT</sequence>
<comment type="caution">
    <text evidence="2">The sequence shown here is derived from an EMBL/GenBank/DDBJ whole genome shotgun (WGS) entry which is preliminary data.</text>
</comment>
<evidence type="ECO:0000313" key="3">
    <source>
        <dbReference type="Proteomes" id="UP000196560"/>
    </source>
</evidence>
<organism evidence="2 3">
    <name type="scientific">Enorma massiliensis</name>
    <dbReference type="NCBI Taxonomy" id="1472761"/>
    <lineage>
        <taxon>Bacteria</taxon>
        <taxon>Bacillati</taxon>
        <taxon>Actinomycetota</taxon>
        <taxon>Coriobacteriia</taxon>
        <taxon>Coriobacteriales</taxon>
        <taxon>Coriobacteriaceae</taxon>
        <taxon>Enorma</taxon>
    </lineage>
</organism>
<evidence type="ECO:0000313" key="2">
    <source>
        <dbReference type="EMBL" id="OUN44031.1"/>
    </source>
</evidence>
<dbReference type="EMBL" id="NFHO01000002">
    <property type="protein sequence ID" value="OUN44031.1"/>
    <property type="molecule type" value="Genomic_DNA"/>
</dbReference>
<name>A0A1Y3U5L4_9ACTN</name>
<protein>
    <recommendedName>
        <fullName evidence="4">SGNH/GDSL hydrolase family protein</fullName>
    </recommendedName>
</protein>
<keyword evidence="1" id="KW-0472">Membrane</keyword>
<dbReference type="eggNOG" id="COG2755">
    <property type="taxonomic scope" value="Bacteria"/>
</dbReference>
<accession>A0A1Y3U5L4</accession>
<gene>
    <name evidence="2" type="ORF">B5G21_01755</name>
</gene>